<dbReference type="Pfam" id="PF14535">
    <property type="entry name" value="AMP-binding_C_2"/>
    <property type="match status" value="1"/>
</dbReference>
<evidence type="ECO:0000313" key="15">
    <source>
        <dbReference type="Proteomes" id="UP000823990"/>
    </source>
</evidence>
<dbReference type="AlphaFoldDB" id="A0A9D1PZP5"/>
<evidence type="ECO:0000259" key="12">
    <source>
        <dbReference type="Pfam" id="PF00501"/>
    </source>
</evidence>
<dbReference type="InterPro" id="IPR011880">
    <property type="entry name" value="PA_CoA_ligase"/>
</dbReference>
<evidence type="ECO:0000256" key="6">
    <source>
        <dbReference type="ARBA" id="ARBA00060591"/>
    </source>
</evidence>
<evidence type="ECO:0000256" key="3">
    <source>
        <dbReference type="ARBA" id="ARBA00022553"/>
    </source>
</evidence>
<dbReference type="InterPro" id="IPR028154">
    <property type="entry name" value="AMP-dep_Lig_C"/>
</dbReference>
<dbReference type="Gene3D" id="3.40.50.12780">
    <property type="entry name" value="N-terminal domain of ligase-like"/>
    <property type="match status" value="1"/>
</dbReference>
<evidence type="ECO:0000259" key="13">
    <source>
        <dbReference type="Pfam" id="PF14535"/>
    </source>
</evidence>
<name>A0A9D1PZP5_9FIRM</name>
<dbReference type="Proteomes" id="UP000823990">
    <property type="component" value="Unassembled WGS sequence"/>
</dbReference>
<dbReference type="FunFam" id="3.40.50.12780:FF:000016">
    <property type="entry name" value="Phenylacetate-coenzyme A ligase"/>
    <property type="match status" value="1"/>
</dbReference>
<keyword evidence="2" id="KW-0596">Phosphopantetheine</keyword>
<dbReference type="InterPro" id="IPR000873">
    <property type="entry name" value="AMP-dep_synth/lig_dom"/>
</dbReference>
<comment type="caution">
    <text evidence="14">The sequence shown here is derived from an EMBL/GenBank/DDBJ whole genome shotgun (WGS) entry which is preliminary data.</text>
</comment>
<comment type="catalytic activity">
    <reaction evidence="11">
        <text>2-phenylacetate + ATP + CoA = phenylacetyl-CoA + AMP + diphosphate</text>
        <dbReference type="Rhea" id="RHEA:20956"/>
        <dbReference type="ChEBI" id="CHEBI:18401"/>
        <dbReference type="ChEBI" id="CHEBI:30616"/>
        <dbReference type="ChEBI" id="CHEBI:33019"/>
        <dbReference type="ChEBI" id="CHEBI:57287"/>
        <dbReference type="ChEBI" id="CHEBI:57390"/>
        <dbReference type="ChEBI" id="CHEBI:456215"/>
        <dbReference type="EC" id="6.2.1.30"/>
    </reaction>
</comment>
<comment type="subunit">
    <text evidence="1">Monomer.</text>
</comment>
<evidence type="ECO:0000256" key="10">
    <source>
        <dbReference type="ARBA" id="ARBA00075111"/>
    </source>
</evidence>
<dbReference type="EC" id="6.2.1.30" evidence="8 11"/>
<evidence type="ECO:0000256" key="7">
    <source>
        <dbReference type="ARBA" id="ARBA00061566"/>
    </source>
</evidence>
<proteinExistence type="inferred from homology"/>
<comment type="function">
    <text evidence="11">Catalyzes the activation of phenylacetic acid (PA) to phenylacetyl-CoA (PA-CoA).</text>
</comment>
<dbReference type="SUPFAM" id="SSF56801">
    <property type="entry name" value="Acetyl-CoA synthetase-like"/>
    <property type="match status" value="1"/>
</dbReference>
<dbReference type="Gene3D" id="3.30.300.30">
    <property type="match status" value="1"/>
</dbReference>
<feature type="domain" description="AMP-dependent ligase C-terminal" evidence="13">
    <location>
        <begin position="335"/>
        <end position="431"/>
    </location>
</feature>
<dbReference type="GO" id="GO:0047475">
    <property type="term" value="F:phenylacetate-CoA ligase activity"/>
    <property type="evidence" value="ECO:0007669"/>
    <property type="project" value="UniProtKB-EC"/>
</dbReference>
<dbReference type="Pfam" id="PF00501">
    <property type="entry name" value="AMP-binding"/>
    <property type="match status" value="1"/>
</dbReference>
<evidence type="ECO:0000256" key="9">
    <source>
        <dbReference type="ARBA" id="ARBA00068695"/>
    </source>
</evidence>
<evidence type="ECO:0000256" key="1">
    <source>
        <dbReference type="ARBA" id="ARBA00011245"/>
    </source>
</evidence>
<dbReference type="GO" id="GO:0000166">
    <property type="term" value="F:nucleotide binding"/>
    <property type="evidence" value="ECO:0007669"/>
    <property type="project" value="UniProtKB-KW"/>
</dbReference>
<dbReference type="InterPro" id="IPR051414">
    <property type="entry name" value="Adenylate-forming_Reductase"/>
</dbReference>
<evidence type="ECO:0000256" key="2">
    <source>
        <dbReference type="ARBA" id="ARBA00022450"/>
    </source>
</evidence>
<sequence>MNIYDVKHETMSRNELKSLQLSRLKEIVTYAYERVPFYKKKYDEAGVKPSDIKTLEDIQKLPFVTKADLRENYPYGFLAVPVSELARIHASSGTSGKPTVVAYTKEDMENWTECVARLVVAAGGRSDDIVQICFGYGLFTGALGLHQGWERIGAAVIPASTGNSERQLMLMKDLGATAIVATPSYALHLAEVMEKSGMKPEDFKLRVGMFGSEASSEEMHRELAEKLHLFPTDNYGLSELIGPGVSGECEYKCGMHINEDHFYPEIVDPATLEPTDGSDYGELVLTSLTKKSMPMIRYRTKDVTKIDYSPCKCGRTTARMAKLKGRTDDMLIIKGVNVFPSQIEGVLLSFKEVGSTYEIIVTREDYKDKLEVKVELVDDSIVGDYGAIEKLSKDIRHALRTVLQIDAKLTITEHMSLARSEGKAKRVIDLRKY</sequence>
<comment type="pathway">
    <text evidence="6 11">Aromatic compound metabolism; phenylacetate degradation.</text>
</comment>
<protein>
    <recommendedName>
        <fullName evidence="9 11">Phenylacetate-coenzyme A ligase</fullName>
        <ecNumber evidence="8 11">6.2.1.30</ecNumber>
    </recommendedName>
    <alternativeName>
        <fullName evidence="10 11">Phenylacetyl-CoA ligase</fullName>
    </alternativeName>
</protein>
<evidence type="ECO:0000313" key="14">
    <source>
        <dbReference type="EMBL" id="HIW02575.1"/>
    </source>
</evidence>
<reference evidence="14" key="2">
    <citation type="submission" date="2021-04" db="EMBL/GenBank/DDBJ databases">
        <authorList>
            <person name="Gilroy R."/>
        </authorList>
    </citation>
    <scope>NUCLEOTIDE SEQUENCE</scope>
    <source>
        <strain evidence="14">12435</strain>
    </source>
</reference>
<feature type="domain" description="AMP-dependent synthetase/ligase" evidence="12">
    <location>
        <begin position="82"/>
        <end position="285"/>
    </location>
</feature>
<dbReference type="PIRSF" id="PIRSF006444">
    <property type="entry name" value="PaaK"/>
    <property type="match status" value="1"/>
</dbReference>
<organism evidence="14 15">
    <name type="scientific">Candidatus Protoclostridium stercorigallinarum</name>
    <dbReference type="NCBI Taxonomy" id="2838741"/>
    <lineage>
        <taxon>Bacteria</taxon>
        <taxon>Bacillati</taxon>
        <taxon>Bacillota</taxon>
        <taxon>Clostridia</taxon>
        <taxon>Candidatus Protoclostridium</taxon>
    </lineage>
</organism>
<evidence type="ECO:0000256" key="5">
    <source>
        <dbReference type="ARBA" id="ARBA00022741"/>
    </source>
</evidence>
<dbReference type="PANTHER" id="PTHR43439:SF2">
    <property type="entry name" value="ENZYME, PUTATIVE (JCVI)-RELATED"/>
    <property type="match status" value="1"/>
</dbReference>
<keyword evidence="4 11" id="KW-0436">Ligase</keyword>
<comment type="similarity">
    <text evidence="7 11">Belongs to the phenylacetyl-CoA ligase family.</text>
</comment>
<dbReference type="PANTHER" id="PTHR43439">
    <property type="entry name" value="PHENYLACETATE-COENZYME A LIGASE"/>
    <property type="match status" value="1"/>
</dbReference>
<evidence type="ECO:0000256" key="11">
    <source>
        <dbReference type="PIRNR" id="PIRNR006444"/>
    </source>
</evidence>
<dbReference type="EMBL" id="DXHS01000070">
    <property type="protein sequence ID" value="HIW02575.1"/>
    <property type="molecule type" value="Genomic_DNA"/>
</dbReference>
<reference evidence="14" key="1">
    <citation type="journal article" date="2021" name="PeerJ">
        <title>Extensive microbial diversity within the chicken gut microbiome revealed by metagenomics and culture.</title>
        <authorList>
            <person name="Gilroy R."/>
            <person name="Ravi A."/>
            <person name="Getino M."/>
            <person name="Pursley I."/>
            <person name="Horton D.L."/>
            <person name="Alikhan N.F."/>
            <person name="Baker D."/>
            <person name="Gharbi K."/>
            <person name="Hall N."/>
            <person name="Watson M."/>
            <person name="Adriaenssens E.M."/>
            <person name="Foster-Nyarko E."/>
            <person name="Jarju S."/>
            <person name="Secka A."/>
            <person name="Antonio M."/>
            <person name="Oren A."/>
            <person name="Chaudhuri R.R."/>
            <person name="La Ragione R."/>
            <person name="Hildebrand F."/>
            <person name="Pallen M.J."/>
        </authorList>
    </citation>
    <scope>NUCLEOTIDE SEQUENCE</scope>
    <source>
        <strain evidence="14">12435</strain>
    </source>
</reference>
<dbReference type="InterPro" id="IPR045851">
    <property type="entry name" value="AMP-bd_C_sf"/>
</dbReference>
<evidence type="ECO:0000256" key="8">
    <source>
        <dbReference type="ARBA" id="ARBA00066629"/>
    </source>
</evidence>
<gene>
    <name evidence="14" type="ORF">H9892_04475</name>
</gene>
<keyword evidence="3" id="KW-0597">Phosphoprotein</keyword>
<dbReference type="CDD" id="cd05913">
    <property type="entry name" value="PaaK"/>
    <property type="match status" value="1"/>
</dbReference>
<keyword evidence="5 11" id="KW-0547">Nucleotide-binding</keyword>
<dbReference type="InterPro" id="IPR042099">
    <property type="entry name" value="ANL_N_sf"/>
</dbReference>
<evidence type="ECO:0000256" key="4">
    <source>
        <dbReference type="ARBA" id="ARBA00022598"/>
    </source>
</evidence>
<dbReference type="GO" id="GO:0010124">
    <property type="term" value="P:phenylacetate catabolic process"/>
    <property type="evidence" value="ECO:0007669"/>
    <property type="project" value="UniProtKB-UniRule"/>
</dbReference>
<accession>A0A9D1PZP5</accession>